<feature type="signal peptide" evidence="1">
    <location>
        <begin position="1"/>
        <end position="21"/>
    </location>
</feature>
<gene>
    <name evidence="2" type="ORF">BC6307_11475</name>
</gene>
<name>A0A223KQV0_9BACI</name>
<dbReference type="KEGG" id="bcoh:BC6307_11475"/>
<reference evidence="2 3" key="1">
    <citation type="submission" date="2016-12" db="EMBL/GenBank/DDBJ databases">
        <title>The whole genome sequencing and assembly of Bacillus cohnii DSM 6307T strain.</title>
        <authorList>
            <person name="Lee Y.-J."/>
            <person name="Yi H."/>
            <person name="Bahn Y.-S."/>
            <person name="Kim J.F."/>
            <person name="Lee D.-W."/>
        </authorList>
    </citation>
    <scope>NUCLEOTIDE SEQUENCE [LARGE SCALE GENOMIC DNA]</scope>
    <source>
        <strain evidence="2 3">DSM 6307</strain>
    </source>
</reference>
<evidence type="ECO:0000256" key="1">
    <source>
        <dbReference type="SAM" id="SignalP"/>
    </source>
</evidence>
<organism evidence="2 3">
    <name type="scientific">Sutcliffiella cohnii</name>
    <dbReference type="NCBI Taxonomy" id="33932"/>
    <lineage>
        <taxon>Bacteria</taxon>
        <taxon>Bacillati</taxon>
        <taxon>Bacillota</taxon>
        <taxon>Bacilli</taxon>
        <taxon>Bacillales</taxon>
        <taxon>Bacillaceae</taxon>
        <taxon>Sutcliffiella</taxon>
    </lineage>
</organism>
<dbReference type="STRING" id="1314751.GCA_001591425_00170"/>
<dbReference type="AlphaFoldDB" id="A0A223KQV0"/>
<proteinExistence type="predicted"/>
<evidence type="ECO:0000313" key="2">
    <source>
        <dbReference type="EMBL" id="AST91852.1"/>
    </source>
</evidence>
<dbReference type="Proteomes" id="UP000215224">
    <property type="component" value="Chromosome"/>
</dbReference>
<protein>
    <submittedName>
        <fullName evidence="2">Uncharacterized protein</fullName>
    </submittedName>
</protein>
<evidence type="ECO:0000313" key="3">
    <source>
        <dbReference type="Proteomes" id="UP000215224"/>
    </source>
</evidence>
<dbReference type="RefSeq" id="WP_066410935.1">
    <property type="nucleotide sequence ID" value="NZ_CP018866.1"/>
</dbReference>
<dbReference type="EMBL" id="CP018866">
    <property type="protein sequence ID" value="AST91852.1"/>
    <property type="molecule type" value="Genomic_DNA"/>
</dbReference>
<keyword evidence="3" id="KW-1185">Reference proteome</keyword>
<keyword evidence="1" id="KW-0732">Signal</keyword>
<accession>A0A223KQV0</accession>
<feature type="chain" id="PRO_5011267372" evidence="1">
    <location>
        <begin position="22"/>
        <end position="141"/>
    </location>
</feature>
<sequence length="141" mass="16253">MYKKVFLLILLVTFCGNIVCGAEGEKKVEIFDNKSSSVVKTLSSSSDIQRETSIIINNIDGVYKKLDPIPKTGYMIKVPLVKPVTVSNEWFYHLVEEVIIILPQNDDPHLLLLDDEQFPHFFTFNHGIDDLLSYIDFEFRR</sequence>